<dbReference type="EMBL" id="AP019379">
    <property type="protein sequence ID" value="BBI01181.1"/>
    <property type="molecule type" value="Genomic_DNA"/>
</dbReference>
<dbReference type="Pfam" id="PF00198">
    <property type="entry name" value="2-oxoacid_dh"/>
    <property type="match status" value="1"/>
</dbReference>
<dbReference type="CDD" id="cd06849">
    <property type="entry name" value="lipoyl_domain"/>
    <property type="match status" value="1"/>
</dbReference>
<proteinExistence type="inferred from homology"/>
<comment type="catalytic activity">
    <reaction evidence="8">
        <text>N(6)-[(R)-dihydrolipoyl]-L-lysyl-[protein] + acetyl-CoA = N(6)-[(R)-S(8)-acetyldihydrolipoyl]-L-lysyl-[protein] + CoA</text>
        <dbReference type="Rhea" id="RHEA:17017"/>
        <dbReference type="Rhea" id="RHEA-COMP:10475"/>
        <dbReference type="Rhea" id="RHEA-COMP:10478"/>
        <dbReference type="ChEBI" id="CHEBI:57287"/>
        <dbReference type="ChEBI" id="CHEBI:57288"/>
        <dbReference type="ChEBI" id="CHEBI:83100"/>
        <dbReference type="ChEBI" id="CHEBI:83111"/>
        <dbReference type="EC" id="2.3.1.12"/>
    </reaction>
</comment>
<evidence type="ECO:0000256" key="4">
    <source>
        <dbReference type="ARBA" id="ARBA00022679"/>
    </source>
</evidence>
<feature type="domain" description="Peripheral subunit-binding (PSBD)" evidence="11">
    <location>
        <begin position="125"/>
        <end position="162"/>
    </location>
</feature>
<dbReference type="GO" id="GO:0004742">
    <property type="term" value="F:dihydrolipoyllysine-residue acetyltransferase activity"/>
    <property type="evidence" value="ECO:0007669"/>
    <property type="project" value="UniProtKB-EC"/>
</dbReference>
<dbReference type="GO" id="GO:0005737">
    <property type="term" value="C:cytoplasm"/>
    <property type="evidence" value="ECO:0007669"/>
    <property type="project" value="TreeGrafter"/>
</dbReference>
<evidence type="ECO:0000256" key="5">
    <source>
        <dbReference type="ARBA" id="ARBA00022823"/>
    </source>
</evidence>
<keyword evidence="5 9" id="KW-0450">Lipoyl</keyword>
<dbReference type="RefSeq" id="WP_158344751.1">
    <property type="nucleotide sequence ID" value="NZ_AP019379.1"/>
</dbReference>
<sequence>MEIEVKVPDIGLEEVEIIAILVQVGDYIVKDQEIVTVEGEKASIDIPSKYNGIVKKILVKIGDLVKKNSLMLIVDIKSINYVSENASKKNIDKLCVDNICKILPKKHHTVDYMPNNCFYDKKFVHASPLVRKMSRVMNINLSNIKGSGVNSRILKEDLNKHIRMLDESIECNNKNSSNILEKITELKNDLDKFGSIKKVRMSYIQRKVSKNLSSYWVQIPHVTHFDEVDVTNLESFRKKINNKQSTQTIIKKNINVTLLIFLIKIVTYALKKFPIFNSSLSENKQYIFLKQYYNIGVAVNTAKGLLVPVIKNVDKKNIYEISQELKKISEKSRTEMLKISDMEGGCFTISNLGKLGGTYFTPIINSPEVAILGISKVSQKLVWKNNEFVPRLMLPLSMSYDHRVINGMEAAHFITCISEYLSDIRLLSI</sequence>
<dbReference type="FunFam" id="3.30.559.10:FF:000004">
    <property type="entry name" value="Acetyltransferase component of pyruvate dehydrogenase complex"/>
    <property type="match status" value="1"/>
</dbReference>
<dbReference type="GO" id="GO:0006086">
    <property type="term" value="P:pyruvate decarboxylation to acetyl-CoA"/>
    <property type="evidence" value="ECO:0007669"/>
    <property type="project" value="TreeGrafter"/>
</dbReference>
<evidence type="ECO:0000313" key="13">
    <source>
        <dbReference type="Proteomes" id="UP000317544"/>
    </source>
</evidence>
<dbReference type="AlphaFoldDB" id="A0A455TA20"/>
<dbReference type="PROSITE" id="PS51826">
    <property type="entry name" value="PSBD"/>
    <property type="match status" value="1"/>
</dbReference>
<comment type="similarity">
    <text evidence="2 9">Belongs to the 2-oxoacid dehydrogenase family.</text>
</comment>
<gene>
    <name evidence="12" type="primary">aceF</name>
    <name evidence="12" type="ORF">BUCNMO_166</name>
</gene>
<dbReference type="OrthoDB" id="9805770at2"/>
<dbReference type="InterPro" id="IPR011053">
    <property type="entry name" value="Single_hybrid_motif"/>
</dbReference>
<dbReference type="SUPFAM" id="SSF47005">
    <property type="entry name" value="Peripheral subunit-binding domain of 2-oxo acid dehydrogenase complex"/>
    <property type="match status" value="1"/>
</dbReference>
<evidence type="ECO:0000256" key="7">
    <source>
        <dbReference type="ARBA" id="ARBA00025211"/>
    </source>
</evidence>
<dbReference type="InterPro" id="IPR003016">
    <property type="entry name" value="2-oxoA_DH_lipoyl-BS"/>
</dbReference>
<dbReference type="InterPro" id="IPR050743">
    <property type="entry name" value="2-oxoacid_DH_E2_comp"/>
</dbReference>
<evidence type="ECO:0000256" key="6">
    <source>
        <dbReference type="ARBA" id="ARBA00023315"/>
    </source>
</evidence>
<dbReference type="PANTHER" id="PTHR43178">
    <property type="entry name" value="DIHYDROLIPOAMIDE ACETYLTRANSFERASE COMPONENT OF PYRUVATE DEHYDROGENASE COMPLEX"/>
    <property type="match status" value="1"/>
</dbReference>
<dbReference type="SUPFAM" id="SSF52777">
    <property type="entry name" value="CoA-dependent acyltransferases"/>
    <property type="match status" value="1"/>
</dbReference>
<evidence type="ECO:0000256" key="1">
    <source>
        <dbReference type="ARBA" id="ARBA00001938"/>
    </source>
</evidence>
<dbReference type="EC" id="2.3.1.-" evidence="9"/>
<evidence type="ECO:0000313" key="12">
    <source>
        <dbReference type="EMBL" id="BBI01181.1"/>
    </source>
</evidence>
<dbReference type="InterPro" id="IPR004167">
    <property type="entry name" value="PSBD"/>
</dbReference>
<evidence type="ECO:0000256" key="8">
    <source>
        <dbReference type="ARBA" id="ARBA00048370"/>
    </source>
</evidence>
<organism evidence="12 13">
    <name type="scientific">Buchnera aphidicola</name>
    <name type="common">Nipponaphis monzeni</name>
    <dbReference type="NCBI Taxonomy" id="2495405"/>
    <lineage>
        <taxon>Bacteria</taxon>
        <taxon>Pseudomonadati</taxon>
        <taxon>Pseudomonadota</taxon>
        <taxon>Gammaproteobacteria</taxon>
        <taxon>Enterobacterales</taxon>
        <taxon>Erwiniaceae</taxon>
        <taxon>Buchnera</taxon>
    </lineage>
</organism>
<comment type="function">
    <text evidence="7">The pyruvate dehydrogenase complex catalyzes the overall conversion of pyruvate to acetyl-CoA and CO(2). It contains multiple copies of three enzymatic components: pyruvate dehydrogenase (E1), dihydrolipoamide acetyltransferase (E2) and lipoamide dehydrogenase (E3).</text>
</comment>
<dbReference type="Gene3D" id="2.40.50.100">
    <property type="match status" value="1"/>
</dbReference>
<dbReference type="InterPro" id="IPR001078">
    <property type="entry name" value="2-oxoacid_DH_actylTfrase"/>
</dbReference>
<evidence type="ECO:0000259" key="10">
    <source>
        <dbReference type="PROSITE" id="PS50968"/>
    </source>
</evidence>
<dbReference type="InterPro" id="IPR023213">
    <property type="entry name" value="CAT-like_dom_sf"/>
</dbReference>
<name>A0A455TA20_9GAMM</name>
<comment type="cofactor">
    <cofactor evidence="1 9">
        <name>(R)-lipoate</name>
        <dbReference type="ChEBI" id="CHEBI:83088"/>
    </cofactor>
</comment>
<comment type="subunit">
    <text evidence="3">Forms a 24-polypeptide structural core with octahedral symmetry.</text>
</comment>
<protein>
    <recommendedName>
        <fullName evidence="9">Dihydrolipoamide acetyltransferase component of pyruvate dehydrogenase complex</fullName>
        <ecNumber evidence="9">2.3.1.-</ecNumber>
    </recommendedName>
</protein>
<dbReference type="SUPFAM" id="SSF51230">
    <property type="entry name" value="Single hybrid motif"/>
    <property type="match status" value="1"/>
</dbReference>
<keyword evidence="4 9" id="KW-0808">Transferase</keyword>
<dbReference type="PROSITE" id="PS50968">
    <property type="entry name" value="BIOTINYL_LIPOYL"/>
    <property type="match status" value="1"/>
</dbReference>
<dbReference type="Pfam" id="PF00364">
    <property type="entry name" value="Biotin_lipoyl"/>
    <property type="match status" value="1"/>
</dbReference>
<dbReference type="GO" id="GO:0031405">
    <property type="term" value="F:lipoic acid binding"/>
    <property type="evidence" value="ECO:0007669"/>
    <property type="project" value="TreeGrafter"/>
</dbReference>
<feature type="domain" description="Lipoyl-binding" evidence="10">
    <location>
        <begin position="2"/>
        <end position="75"/>
    </location>
</feature>
<dbReference type="InterPro" id="IPR036625">
    <property type="entry name" value="E3-bd_dom_sf"/>
</dbReference>
<keyword evidence="13" id="KW-1185">Reference proteome</keyword>
<dbReference type="PROSITE" id="PS00189">
    <property type="entry name" value="LIPOYL"/>
    <property type="match status" value="1"/>
</dbReference>
<evidence type="ECO:0000256" key="3">
    <source>
        <dbReference type="ARBA" id="ARBA00011484"/>
    </source>
</evidence>
<reference evidence="12 13" key="1">
    <citation type="journal article" date="2019" name="Proc. Natl. Acad. Sci. U.S.A.">
        <title>Exaggeration and cooption of innate immunity for social defense.</title>
        <authorList>
            <person name="Kutsukake M."/>
            <person name="Moriyama M."/>
            <person name="Shigenobu S."/>
            <person name="Meng X.-Y."/>
            <person name="Nikoh N."/>
            <person name="Noda C."/>
            <person name="Kobayashi S."/>
            <person name="Fukatsu T."/>
        </authorList>
    </citation>
    <scope>NUCLEOTIDE SEQUENCE [LARGE SCALE GENOMIC DNA]</scope>
    <source>
        <strain evidence="12 13">Nmo</strain>
    </source>
</reference>
<keyword evidence="6 9" id="KW-0012">Acyltransferase</keyword>
<dbReference type="Gene3D" id="4.10.320.10">
    <property type="entry name" value="E3-binding domain"/>
    <property type="match status" value="1"/>
</dbReference>
<dbReference type="Pfam" id="PF02817">
    <property type="entry name" value="E3_binding"/>
    <property type="match status" value="1"/>
</dbReference>
<evidence type="ECO:0000256" key="9">
    <source>
        <dbReference type="RuleBase" id="RU003423"/>
    </source>
</evidence>
<dbReference type="PANTHER" id="PTHR43178:SF2">
    <property type="entry name" value="DIHYDROLIPOYLLYSINE-RESIDUE ACETYLTRANSFERASE COMPONENT OF PYRUVATE DEHYDROGENASE COMPLEX"/>
    <property type="match status" value="1"/>
</dbReference>
<dbReference type="InterPro" id="IPR000089">
    <property type="entry name" value="Biotin_lipoyl"/>
</dbReference>
<evidence type="ECO:0000259" key="11">
    <source>
        <dbReference type="PROSITE" id="PS51826"/>
    </source>
</evidence>
<accession>A0A455TA20</accession>
<dbReference type="Gene3D" id="3.30.559.10">
    <property type="entry name" value="Chloramphenicol acetyltransferase-like domain"/>
    <property type="match status" value="1"/>
</dbReference>
<dbReference type="Proteomes" id="UP000317544">
    <property type="component" value="Chromosome"/>
</dbReference>
<evidence type="ECO:0000256" key="2">
    <source>
        <dbReference type="ARBA" id="ARBA00007317"/>
    </source>
</evidence>